<feature type="region of interest" description="Disordered" evidence="1">
    <location>
        <begin position="85"/>
        <end position="105"/>
    </location>
</feature>
<name>A0AAV4PY95_CAEEX</name>
<evidence type="ECO:0000313" key="2">
    <source>
        <dbReference type="EMBL" id="GIY02032.1"/>
    </source>
</evidence>
<protein>
    <submittedName>
        <fullName evidence="2">Uncharacterized protein</fullName>
    </submittedName>
</protein>
<evidence type="ECO:0000313" key="3">
    <source>
        <dbReference type="Proteomes" id="UP001054945"/>
    </source>
</evidence>
<dbReference type="EMBL" id="BPLR01005401">
    <property type="protein sequence ID" value="GIY02032.1"/>
    <property type="molecule type" value="Genomic_DNA"/>
</dbReference>
<reference evidence="2 3" key="1">
    <citation type="submission" date="2021-06" db="EMBL/GenBank/DDBJ databases">
        <title>Caerostris extrusa draft genome.</title>
        <authorList>
            <person name="Kono N."/>
            <person name="Arakawa K."/>
        </authorList>
    </citation>
    <scope>NUCLEOTIDE SEQUENCE [LARGE SCALE GENOMIC DNA]</scope>
</reference>
<organism evidence="2 3">
    <name type="scientific">Caerostris extrusa</name>
    <name type="common">Bark spider</name>
    <name type="synonym">Caerostris bankana</name>
    <dbReference type="NCBI Taxonomy" id="172846"/>
    <lineage>
        <taxon>Eukaryota</taxon>
        <taxon>Metazoa</taxon>
        <taxon>Ecdysozoa</taxon>
        <taxon>Arthropoda</taxon>
        <taxon>Chelicerata</taxon>
        <taxon>Arachnida</taxon>
        <taxon>Araneae</taxon>
        <taxon>Araneomorphae</taxon>
        <taxon>Entelegynae</taxon>
        <taxon>Araneoidea</taxon>
        <taxon>Araneidae</taxon>
        <taxon>Caerostris</taxon>
    </lineage>
</organism>
<proteinExistence type="predicted"/>
<dbReference type="AlphaFoldDB" id="A0AAV4PY95"/>
<evidence type="ECO:0000256" key="1">
    <source>
        <dbReference type="SAM" id="MobiDB-lite"/>
    </source>
</evidence>
<dbReference type="Proteomes" id="UP001054945">
    <property type="component" value="Unassembled WGS sequence"/>
</dbReference>
<gene>
    <name evidence="2" type="ORF">CEXT_526571</name>
</gene>
<keyword evidence="3" id="KW-1185">Reference proteome</keyword>
<sequence>MRVDMTRKPHSTGNAIVPALGIEEDSTGNAIVPPLGGEGGDLNGHFDRLFKAKVELRIKLMYQMGNGGMQNLVAYFPSVDVNGGGVQTEGEQLPTKGFSTQRNEA</sequence>
<comment type="caution">
    <text evidence="2">The sequence shown here is derived from an EMBL/GenBank/DDBJ whole genome shotgun (WGS) entry which is preliminary data.</text>
</comment>
<accession>A0AAV4PY95</accession>